<comment type="catalytic activity">
    <reaction evidence="12">
        <text>3',5'-cyclic UMP + H2O = UMP + H(+)</text>
        <dbReference type="Rhea" id="RHEA:70575"/>
        <dbReference type="ChEBI" id="CHEBI:15377"/>
        <dbReference type="ChEBI" id="CHEBI:15378"/>
        <dbReference type="ChEBI" id="CHEBI:57865"/>
        <dbReference type="ChEBI" id="CHEBI:184387"/>
    </reaction>
    <physiologicalReaction direction="left-to-right" evidence="12">
        <dbReference type="Rhea" id="RHEA:70576"/>
    </physiologicalReaction>
</comment>
<name>A0ABS3WE29_9BACL</name>
<dbReference type="EMBL" id="JAGGDJ010000020">
    <property type="protein sequence ID" value="MBO7746596.1"/>
    <property type="molecule type" value="Genomic_DNA"/>
</dbReference>
<dbReference type="InterPro" id="IPR011108">
    <property type="entry name" value="RMMBL"/>
</dbReference>
<evidence type="ECO:0000256" key="6">
    <source>
        <dbReference type="ARBA" id="ARBA00022801"/>
    </source>
</evidence>
<dbReference type="InterPro" id="IPR004613">
    <property type="entry name" value="RNase_J"/>
</dbReference>
<evidence type="ECO:0000256" key="10">
    <source>
        <dbReference type="ARBA" id="ARBA00034221"/>
    </source>
</evidence>
<dbReference type="PIRSF" id="PIRSF004803">
    <property type="entry name" value="RnjA"/>
    <property type="match status" value="1"/>
</dbReference>
<keyword evidence="7" id="KW-0862">Zinc</keyword>
<keyword evidence="17" id="KW-1185">Reference proteome</keyword>
<proteinExistence type="inferred from homology"/>
<dbReference type="Gene3D" id="3.40.50.10710">
    <property type="entry name" value="Metallo-hydrolase/oxidoreductase"/>
    <property type="match status" value="1"/>
</dbReference>
<evidence type="ECO:0000256" key="3">
    <source>
        <dbReference type="ARBA" id="ARBA00022722"/>
    </source>
</evidence>
<comment type="catalytic activity">
    <reaction evidence="10">
        <text>3',5'-cyclic CMP + H2O = CMP + H(+)</text>
        <dbReference type="Rhea" id="RHEA:72675"/>
        <dbReference type="ChEBI" id="CHEBI:15377"/>
        <dbReference type="ChEBI" id="CHEBI:15378"/>
        <dbReference type="ChEBI" id="CHEBI:58003"/>
        <dbReference type="ChEBI" id="CHEBI:60377"/>
    </reaction>
    <physiologicalReaction direction="left-to-right" evidence="10">
        <dbReference type="Rhea" id="RHEA:72676"/>
    </physiologicalReaction>
</comment>
<keyword evidence="2 13" id="KW-0698">rRNA processing</keyword>
<dbReference type="InterPro" id="IPR036866">
    <property type="entry name" value="RibonucZ/Hydroxyglut_hydro"/>
</dbReference>
<dbReference type="Gene3D" id="3.60.15.10">
    <property type="entry name" value="Ribonuclease Z/Hydroxyacylglutathione hydrolase-like"/>
    <property type="match status" value="1"/>
</dbReference>
<evidence type="ECO:0000256" key="1">
    <source>
        <dbReference type="ARBA" id="ARBA00022490"/>
    </source>
</evidence>
<dbReference type="NCBIfam" id="TIGR00649">
    <property type="entry name" value="MG423"/>
    <property type="match status" value="1"/>
</dbReference>
<dbReference type="Proteomes" id="UP000670947">
    <property type="component" value="Unassembled WGS sequence"/>
</dbReference>
<comment type="subcellular location">
    <subcellularLocation>
        <location evidence="13 14">Cytoplasm</location>
    </subcellularLocation>
</comment>
<evidence type="ECO:0000256" key="5">
    <source>
        <dbReference type="ARBA" id="ARBA00022759"/>
    </source>
</evidence>
<keyword evidence="9 13" id="KW-0694">RNA-binding</keyword>
<evidence type="ECO:0000256" key="2">
    <source>
        <dbReference type="ARBA" id="ARBA00022552"/>
    </source>
</evidence>
<evidence type="ECO:0000313" key="17">
    <source>
        <dbReference type="Proteomes" id="UP000670947"/>
    </source>
</evidence>
<keyword evidence="4 14" id="KW-0479">Metal-binding</keyword>
<keyword evidence="8 13" id="KW-0269">Exonuclease</keyword>
<reference evidence="16 17" key="1">
    <citation type="submission" date="2021-03" db="EMBL/GenBank/DDBJ databases">
        <title>Paenibacillus artemisicola MWE-103 whole genome sequence.</title>
        <authorList>
            <person name="Ham Y.J."/>
        </authorList>
    </citation>
    <scope>NUCLEOTIDE SEQUENCE [LARGE SCALE GENOMIC DNA]</scope>
    <source>
        <strain evidence="16 17">MWE-103</strain>
    </source>
</reference>
<dbReference type="PANTHER" id="PTHR43694">
    <property type="entry name" value="RIBONUCLEASE J"/>
    <property type="match status" value="1"/>
</dbReference>
<accession>A0ABS3WE29</accession>
<organism evidence="16 17">
    <name type="scientific">Paenibacillus artemisiicola</name>
    <dbReference type="NCBI Taxonomy" id="1172618"/>
    <lineage>
        <taxon>Bacteria</taxon>
        <taxon>Bacillati</taxon>
        <taxon>Bacillota</taxon>
        <taxon>Bacilli</taxon>
        <taxon>Bacillales</taxon>
        <taxon>Paenibacillaceae</taxon>
        <taxon>Paenibacillus</taxon>
    </lineage>
</organism>
<comment type="similarity">
    <text evidence="13 14">Belongs to the metallo-beta-lactamase superfamily. RNA-metabolizing metallo-beta-lactamase-like family. Bacterial RNase J subfamily.</text>
</comment>
<evidence type="ECO:0000256" key="11">
    <source>
        <dbReference type="ARBA" id="ARBA00034301"/>
    </source>
</evidence>
<evidence type="ECO:0000256" key="8">
    <source>
        <dbReference type="ARBA" id="ARBA00022839"/>
    </source>
</evidence>
<evidence type="ECO:0000256" key="7">
    <source>
        <dbReference type="ARBA" id="ARBA00022833"/>
    </source>
</evidence>
<evidence type="ECO:0000256" key="9">
    <source>
        <dbReference type="ARBA" id="ARBA00022884"/>
    </source>
</evidence>
<comment type="function">
    <text evidence="11">Counteracts the endogenous Pycsar antiviral defense system. Phosphodiesterase that enables metal-dependent hydrolysis of host cyclic nucleotide Pycsar defense signals such as cCMP and cUMP.</text>
</comment>
<dbReference type="Gene3D" id="3.10.20.580">
    <property type="match status" value="1"/>
</dbReference>
<sequence>MSKKNIQDKLLIFALGGVGEIGKNMYVIQYANDIVVVDAGLKFPEEDMLGIDIVIPDITYLTENRDKVRGILITHGHEDHIGGLPYVLKHLNVPIYATKLTLGLIEGKLKEAGLLGETKRILINADSEVQLGAIKASFFKTNHSIPDSVGVCLDTPEGSVVHTGDFKFDHTPVNNQYADLQRIADIGRRGVLALLSDSTNAERAGFTPSESMIGSELEDIFRKATQRVVVATFASNVHRIQQVVNAAVATKRKIAVVGRSMVNVVTIASELGYLNIPEGTIIEPEEINKMAADRVAVLSTGSQGEPMSALTRMARSTHRKVDIMPGDTVIIAATPIPGNERYVGRTVDELFRLGAHVIYGPGSVSGVHVSGHGSQEELKLMLNLIRPKYFIPIHGEYRMLRQHAHLGEAVGVERENIFIIDNGDTVEFQGGTARKGSKVPAGNVLIDGLGVGDVGNIVLRDRKLLSQDGILVVVVTLSKQDGAILSGPDIISRGFVYVRESEGLLEEANRIVTSTLHKLMNDKVNEWASLKTNVKDALGRFLYEQTRRRPMILPIIMEV</sequence>
<feature type="binding site" evidence="13">
    <location>
        <begin position="368"/>
        <end position="372"/>
    </location>
    <ligand>
        <name>substrate</name>
    </ligand>
</feature>
<dbReference type="RefSeq" id="WP_208849357.1">
    <property type="nucleotide sequence ID" value="NZ_JAGGDJ010000020.1"/>
</dbReference>
<keyword evidence="1 13" id="KW-0963">Cytoplasm</keyword>
<dbReference type="Pfam" id="PF07521">
    <property type="entry name" value="RMMBL"/>
    <property type="match status" value="1"/>
</dbReference>
<dbReference type="HAMAP" id="MF_01491">
    <property type="entry name" value="RNase_J_bact"/>
    <property type="match status" value="1"/>
</dbReference>
<dbReference type="CDD" id="cd07714">
    <property type="entry name" value="RNaseJ_MBL-fold"/>
    <property type="match status" value="1"/>
</dbReference>
<protein>
    <recommendedName>
        <fullName evidence="13 14">Ribonuclease J</fullName>
        <shortName evidence="13">RNase J</shortName>
        <ecNumber evidence="13 14">3.1.-.-</ecNumber>
    </recommendedName>
</protein>
<evidence type="ECO:0000256" key="12">
    <source>
        <dbReference type="ARBA" id="ARBA00048505"/>
    </source>
</evidence>
<comment type="function">
    <text evidence="13">An RNase that has 5'-3' exonuclease and possibly endonuclease activity. Involved in maturation of rRNA and in some organisms also mRNA maturation and/or decay.</text>
</comment>
<dbReference type="SUPFAM" id="SSF56281">
    <property type="entry name" value="Metallo-hydrolase/oxidoreductase"/>
    <property type="match status" value="1"/>
</dbReference>
<dbReference type="Pfam" id="PF22505">
    <property type="entry name" value="RNase_J_b_CASP"/>
    <property type="match status" value="1"/>
</dbReference>
<keyword evidence="5 13" id="KW-0255">Endonuclease</keyword>
<dbReference type="InterPro" id="IPR042173">
    <property type="entry name" value="RNase_J_2"/>
</dbReference>
<dbReference type="InterPro" id="IPR030854">
    <property type="entry name" value="RNase_J_bac"/>
</dbReference>
<evidence type="ECO:0000259" key="15">
    <source>
        <dbReference type="SMART" id="SM00849"/>
    </source>
</evidence>
<dbReference type="InterPro" id="IPR001587">
    <property type="entry name" value="RNase_J_CS"/>
</dbReference>
<dbReference type="PROSITE" id="PS01292">
    <property type="entry name" value="UPF0036"/>
    <property type="match status" value="1"/>
</dbReference>
<comment type="cofactor">
    <cofactor evidence="14">
        <name>Zn(2+)</name>
        <dbReference type="ChEBI" id="CHEBI:29105"/>
    </cofactor>
    <text evidence="14">Binds 2 Zn(2+) ions per subunit. It is not clear if Zn(2+) or Mg(2+) is physiologically important.</text>
</comment>
<evidence type="ECO:0000256" key="4">
    <source>
        <dbReference type="ARBA" id="ARBA00022723"/>
    </source>
</evidence>
<evidence type="ECO:0000313" key="16">
    <source>
        <dbReference type="EMBL" id="MBO7746596.1"/>
    </source>
</evidence>
<evidence type="ECO:0000256" key="13">
    <source>
        <dbReference type="HAMAP-Rule" id="MF_01491"/>
    </source>
</evidence>
<feature type="domain" description="Metallo-beta-lactamase" evidence="15">
    <location>
        <begin position="22"/>
        <end position="217"/>
    </location>
</feature>
<dbReference type="InterPro" id="IPR041636">
    <property type="entry name" value="RNase_J_C"/>
</dbReference>
<comment type="subunit">
    <text evidence="13">Homodimer, may be a subunit of the RNA degradosome.</text>
</comment>
<dbReference type="SMART" id="SM00849">
    <property type="entry name" value="Lactamase_B"/>
    <property type="match status" value="1"/>
</dbReference>
<dbReference type="PANTHER" id="PTHR43694:SF4">
    <property type="entry name" value="RIBONUCLEASE J 2"/>
    <property type="match status" value="1"/>
</dbReference>
<dbReference type="EC" id="3.1.-.-" evidence="13 14"/>
<keyword evidence="3 13" id="KW-0540">Nuclease</keyword>
<keyword evidence="6 13" id="KW-0378">Hydrolase</keyword>
<dbReference type="Pfam" id="PF17770">
    <property type="entry name" value="RNase_J_C"/>
    <property type="match status" value="1"/>
</dbReference>
<evidence type="ECO:0000256" key="14">
    <source>
        <dbReference type="PIRNR" id="PIRNR004803"/>
    </source>
</evidence>
<comment type="caution">
    <text evidence="16">The sequence shown here is derived from an EMBL/GenBank/DDBJ whole genome shotgun (WGS) entry which is preliminary data.</text>
</comment>
<dbReference type="InterPro" id="IPR055132">
    <property type="entry name" value="RNase_J_b_CASP"/>
</dbReference>
<dbReference type="InterPro" id="IPR001279">
    <property type="entry name" value="Metallo-B-lactamas"/>
</dbReference>
<dbReference type="Pfam" id="PF00753">
    <property type="entry name" value="Lactamase_B"/>
    <property type="match status" value="1"/>
</dbReference>
<gene>
    <name evidence="13" type="primary">rnj</name>
    <name evidence="16" type="ORF">I8J29_20475</name>
</gene>